<organism evidence="1 2">
    <name type="scientific">Penicillium oxalicum (strain 114-2 / CGMCC 5302)</name>
    <name type="common">Penicillium decumbens</name>
    <dbReference type="NCBI Taxonomy" id="933388"/>
    <lineage>
        <taxon>Eukaryota</taxon>
        <taxon>Fungi</taxon>
        <taxon>Dikarya</taxon>
        <taxon>Ascomycota</taxon>
        <taxon>Pezizomycotina</taxon>
        <taxon>Eurotiomycetes</taxon>
        <taxon>Eurotiomycetidae</taxon>
        <taxon>Eurotiales</taxon>
        <taxon>Aspergillaceae</taxon>
        <taxon>Penicillium</taxon>
    </lineage>
</organism>
<keyword evidence="2" id="KW-1185">Reference proteome</keyword>
<sequence>MDVLPPPGYSPVQPGENVQIPTQTPPVTLEKSHASCVSGDAQKFREIIDSQSSLEDFDICEFYTIMIQAVKLDGQLIKQLLDRGLHIDSLYALRAIREKWKDALEVSIQNGWTVNQPISEPKPPVLEGDPSQSGIDSSLCHQVTVITLPFFRYAFPDEEMVPPA</sequence>
<dbReference type="EMBL" id="KB644411">
    <property type="protein sequence ID" value="EPS29338.1"/>
    <property type="molecule type" value="Genomic_DNA"/>
</dbReference>
<accession>S8ATC5</accession>
<gene>
    <name evidence="1" type="ORF">PDE_04287</name>
</gene>
<protein>
    <submittedName>
        <fullName evidence="1">Uncharacterized protein</fullName>
    </submittedName>
</protein>
<dbReference type="Proteomes" id="UP000019376">
    <property type="component" value="Unassembled WGS sequence"/>
</dbReference>
<dbReference type="STRING" id="933388.S8ATC5"/>
<evidence type="ECO:0000313" key="2">
    <source>
        <dbReference type="Proteomes" id="UP000019376"/>
    </source>
</evidence>
<dbReference type="AlphaFoldDB" id="S8ATC5"/>
<dbReference type="OrthoDB" id="426293at2759"/>
<proteinExistence type="predicted"/>
<dbReference type="HOGENOM" id="CLU_1619598_0_0_1"/>
<name>S8ATC5_PENO1</name>
<evidence type="ECO:0000313" key="1">
    <source>
        <dbReference type="EMBL" id="EPS29338.1"/>
    </source>
</evidence>
<dbReference type="eggNOG" id="KOG4177">
    <property type="taxonomic scope" value="Eukaryota"/>
</dbReference>
<reference evidence="1 2" key="1">
    <citation type="journal article" date="2013" name="PLoS ONE">
        <title>Genomic and secretomic analyses reveal unique features of the lignocellulolytic enzyme system of Penicillium decumbens.</title>
        <authorList>
            <person name="Liu G."/>
            <person name="Zhang L."/>
            <person name="Wei X."/>
            <person name="Zou G."/>
            <person name="Qin Y."/>
            <person name="Ma L."/>
            <person name="Li J."/>
            <person name="Zheng H."/>
            <person name="Wang S."/>
            <person name="Wang C."/>
            <person name="Xun L."/>
            <person name="Zhao G.-P."/>
            <person name="Zhou Z."/>
            <person name="Qu Y."/>
        </authorList>
    </citation>
    <scope>NUCLEOTIDE SEQUENCE [LARGE SCALE GENOMIC DNA]</scope>
    <source>
        <strain evidence="2">114-2 / CGMCC 5302</strain>
    </source>
</reference>
<dbReference type="PhylomeDB" id="S8ATC5"/>